<keyword evidence="3" id="KW-1185">Reference proteome</keyword>
<feature type="region of interest" description="Disordered" evidence="1">
    <location>
        <begin position="19"/>
        <end position="81"/>
    </location>
</feature>
<name>K8PI74_9BRAD</name>
<dbReference type="EMBL" id="AGWX01000003">
    <property type="protein sequence ID" value="EKS38073.1"/>
    <property type="molecule type" value="Genomic_DNA"/>
</dbReference>
<proteinExistence type="predicted"/>
<dbReference type="Proteomes" id="UP000001096">
    <property type="component" value="Unassembled WGS sequence"/>
</dbReference>
<dbReference type="AlphaFoldDB" id="K8PI74"/>
<evidence type="ECO:0000313" key="2">
    <source>
        <dbReference type="EMBL" id="EKS38073.1"/>
    </source>
</evidence>
<accession>K8PI74</accession>
<evidence type="ECO:0000313" key="3">
    <source>
        <dbReference type="Proteomes" id="UP000001096"/>
    </source>
</evidence>
<reference evidence="2 3" key="1">
    <citation type="submission" date="2012-04" db="EMBL/GenBank/DDBJ databases">
        <title>The Genome Sequence of Afipia broomeae ATCC 49717.</title>
        <authorList>
            <consortium name="The Broad Institute Genome Sequencing Platform"/>
            <person name="Earl A."/>
            <person name="Ward D."/>
            <person name="Feldgarden M."/>
            <person name="Gevers D."/>
            <person name="Huys G."/>
            <person name="Walker B."/>
            <person name="Young S.K."/>
            <person name="Zeng Q."/>
            <person name="Gargeya S."/>
            <person name="Fitzgerald M."/>
            <person name="Haas B."/>
            <person name="Abouelleil A."/>
            <person name="Alvarado L."/>
            <person name="Arachchi H.M."/>
            <person name="Berlin A."/>
            <person name="Chapman S.B."/>
            <person name="Goldberg J."/>
            <person name="Griggs A."/>
            <person name="Gujja S."/>
            <person name="Hansen M."/>
            <person name="Howarth C."/>
            <person name="Imamovic A."/>
            <person name="Larimer J."/>
            <person name="McCowen C."/>
            <person name="Montmayeur A."/>
            <person name="Murphy C."/>
            <person name="Neiman D."/>
            <person name="Pearson M."/>
            <person name="Priest M."/>
            <person name="Roberts A."/>
            <person name="Saif S."/>
            <person name="Shea T."/>
            <person name="Sisk P."/>
            <person name="Sykes S."/>
            <person name="Wortman J."/>
            <person name="Nusbaum C."/>
            <person name="Birren B."/>
        </authorList>
    </citation>
    <scope>NUCLEOTIDE SEQUENCE [LARGE SCALE GENOMIC DNA]</scope>
    <source>
        <strain evidence="2 3">ATCC 49717</strain>
    </source>
</reference>
<gene>
    <name evidence="2" type="ORF">HMPREF9695_01913</name>
</gene>
<feature type="compositionally biased region" description="Basic and acidic residues" evidence="1">
    <location>
        <begin position="32"/>
        <end position="46"/>
    </location>
</feature>
<comment type="caution">
    <text evidence="2">The sequence shown here is derived from an EMBL/GenBank/DDBJ whole genome shotgun (WGS) entry which is preliminary data.</text>
</comment>
<evidence type="ECO:0000256" key="1">
    <source>
        <dbReference type="SAM" id="MobiDB-lite"/>
    </source>
</evidence>
<sequence>MRLASAIFKGTMPVIPAMRVRKPAMAGKQKKRDAADAGKVKKRPDPTKNAPFKVDPESDDFATPRIDLSEDELKEQEDRRS</sequence>
<dbReference type="HOGENOM" id="CLU_2566218_0_0_5"/>
<protein>
    <submittedName>
        <fullName evidence="2">Uncharacterized protein</fullName>
    </submittedName>
</protein>
<dbReference type="eggNOG" id="ENOG5031DEG">
    <property type="taxonomic scope" value="Bacteria"/>
</dbReference>
<dbReference type="PATRIC" id="fig|883078.3.peg.1964"/>
<organism evidence="2 3">
    <name type="scientific">Afipia broomeae ATCC 49717</name>
    <dbReference type="NCBI Taxonomy" id="883078"/>
    <lineage>
        <taxon>Bacteria</taxon>
        <taxon>Pseudomonadati</taxon>
        <taxon>Pseudomonadota</taxon>
        <taxon>Alphaproteobacteria</taxon>
        <taxon>Hyphomicrobiales</taxon>
        <taxon>Nitrobacteraceae</taxon>
        <taxon>Afipia</taxon>
    </lineage>
</organism>